<gene>
    <name evidence="1" type="ORF">EWB00_006660</name>
</gene>
<dbReference type="Proteomes" id="UP000311919">
    <property type="component" value="Unassembled WGS sequence"/>
</dbReference>
<comment type="caution">
    <text evidence="1">The sequence shown here is derived from an EMBL/GenBank/DDBJ whole genome shotgun (WGS) entry which is preliminary data.</text>
</comment>
<proteinExistence type="predicted"/>
<dbReference type="AlphaFoldDB" id="A0A4Z2CXJ4"/>
<keyword evidence="2" id="KW-1185">Reference proteome</keyword>
<protein>
    <submittedName>
        <fullName evidence="1">Uncharacterized protein</fullName>
    </submittedName>
</protein>
<organism evidence="1 2">
    <name type="scientific">Schistosoma japonicum</name>
    <name type="common">Blood fluke</name>
    <dbReference type="NCBI Taxonomy" id="6182"/>
    <lineage>
        <taxon>Eukaryota</taxon>
        <taxon>Metazoa</taxon>
        <taxon>Spiralia</taxon>
        <taxon>Lophotrochozoa</taxon>
        <taxon>Platyhelminthes</taxon>
        <taxon>Trematoda</taxon>
        <taxon>Digenea</taxon>
        <taxon>Strigeidida</taxon>
        <taxon>Schistosomatoidea</taxon>
        <taxon>Schistosomatidae</taxon>
        <taxon>Schistosoma</taxon>
    </lineage>
</organism>
<accession>A0A4Z2CXJ4</accession>
<dbReference type="OrthoDB" id="6269290at2759"/>
<sequence>MPCLTNSNYLYPITTLHNHLNSNELILPITTNNIEITNSLITNSLHNIHSNDIHNVVIDHHNSLSSSSYVNNNEHIATNHLTSLLTTPEINVNDKPVITYRNIHEAYPKLCQHHQHLCSLTNHITSNPLFINEYKTLEQLYYDDTYKCIDMNCELLTK</sequence>
<evidence type="ECO:0000313" key="1">
    <source>
        <dbReference type="EMBL" id="TNN08957.1"/>
    </source>
</evidence>
<evidence type="ECO:0000313" key="2">
    <source>
        <dbReference type="Proteomes" id="UP000311919"/>
    </source>
</evidence>
<name>A0A4Z2CXJ4_SCHJA</name>
<dbReference type="EMBL" id="SKCS01000401">
    <property type="protein sequence ID" value="TNN08957.1"/>
    <property type="molecule type" value="Genomic_DNA"/>
</dbReference>
<reference evidence="1 2" key="1">
    <citation type="submission" date="2019-03" db="EMBL/GenBank/DDBJ databases">
        <title>An improved genome assembly of the fluke Schistosoma japonicum.</title>
        <authorList>
            <person name="Hu W."/>
            <person name="Luo F."/>
            <person name="Yin M."/>
            <person name="Mo X."/>
            <person name="Sun C."/>
            <person name="Wu Q."/>
            <person name="Zhu B."/>
            <person name="Xiang M."/>
            <person name="Wang J."/>
            <person name="Wang Y."/>
            <person name="Zhang T."/>
            <person name="Xu B."/>
            <person name="Zheng H."/>
            <person name="Feng Z."/>
        </authorList>
    </citation>
    <scope>NUCLEOTIDE SEQUENCE [LARGE SCALE GENOMIC DNA]</scope>
    <source>
        <strain evidence="1">HuSjv2</strain>
        <tissue evidence="1">Worms</tissue>
    </source>
</reference>